<reference evidence="1 2" key="1">
    <citation type="journal article" date="2020" name="Cell">
        <title>Large-Scale Comparative Analyses of Tick Genomes Elucidate Their Genetic Diversity and Vector Capacities.</title>
        <authorList>
            <consortium name="Tick Genome and Microbiome Consortium (TIGMIC)"/>
            <person name="Jia N."/>
            <person name="Wang J."/>
            <person name="Shi W."/>
            <person name="Du L."/>
            <person name="Sun Y."/>
            <person name="Zhan W."/>
            <person name="Jiang J.F."/>
            <person name="Wang Q."/>
            <person name="Zhang B."/>
            <person name="Ji P."/>
            <person name="Bell-Sakyi L."/>
            <person name="Cui X.M."/>
            <person name="Yuan T.T."/>
            <person name="Jiang B.G."/>
            <person name="Yang W.F."/>
            <person name="Lam T.T."/>
            <person name="Chang Q.C."/>
            <person name="Ding S.J."/>
            <person name="Wang X.J."/>
            <person name="Zhu J.G."/>
            <person name="Ruan X.D."/>
            <person name="Zhao L."/>
            <person name="Wei J.T."/>
            <person name="Ye R.Z."/>
            <person name="Que T.C."/>
            <person name="Du C.H."/>
            <person name="Zhou Y.H."/>
            <person name="Cheng J.X."/>
            <person name="Dai P.F."/>
            <person name="Guo W.B."/>
            <person name="Han X.H."/>
            <person name="Huang E.J."/>
            <person name="Li L.F."/>
            <person name="Wei W."/>
            <person name="Gao Y.C."/>
            <person name="Liu J.Z."/>
            <person name="Shao H.Z."/>
            <person name="Wang X."/>
            <person name="Wang C.C."/>
            <person name="Yang T.C."/>
            <person name="Huo Q.B."/>
            <person name="Li W."/>
            <person name="Chen H.Y."/>
            <person name="Chen S.E."/>
            <person name="Zhou L.G."/>
            <person name="Ni X.B."/>
            <person name="Tian J.H."/>
            <person name="Sheng Y."/>
            <person name="Liu T."/>
            <person name="Pan Y.S."/>
            <person name="Xia L.Y."/>
            <person name="Li J."/>
            <person name="Zhao F."/>
            <person name="Cao W.C."/>
        </authorList>
    </citation>
    <scope>NUCLEOTIDE SEQUENCE [LARGE SCALE GENOMIC DNA]</scope>
    <source>
        <strain evidence="1">Iper-2018</strain>
    </source>
</reference>
<dbReference type="Proteomes" id="UP000805193">
    <property type="component" value="Unassembled WGS sequence"/>
</dbReference>
<evidence type="ECO:0000313" key="2">
    <source>
        <dbReference type="Proteomes" id="UP000805193"/>
    </source>
</evidence>
<protein>
    <submittedName>
        <fullName evidence="1">Uncharacterized protein</fullName>
    </submittedName>
</protein>
<organism evidence="1 2">
    <name type="scientific">Ixodes persulcatus</name>
    <name type="common">Taiga tick</name>
    <dbReference type="NCBI Taxonomy" id="34615"/>
    <lineage>
        <taxon>Eukaryota</taxon>
        <taxon>Metazoa</taxon>
        <taxon>Ecdysozoa</taxon>
        <taxon>Arthropoda</taxon>
        <taxon>Chelicerata</taxon>
        <taxon>Arachnida</taxon>
        <taxon>Acari</taxon>
        <taxon>Parasitiformes</taxon>
        <taxon>Ixodida</taxon>
        <taxon>Ixodoidea</taxon>
        <taxon>Ixodidae</taxon>
        <taxon>Ixodinae</taxon>
        <taxon>Ixodes</taxon>
    </lineage>
</organism>
<sequence length="196" mass="21831">MTKLLQDRGIMTLHWPPQGADVNVIENVWGAMKKALSHQPPQRGSADAVWSVVEAEWDGLQLVSPFVARNPNMRRDLLQSKAPSHVFNCPLPQTRLSPAGGLHYEGSEALEEHLLNLHGAHVGNLLVTKSTAVVALERFLLIRQHRVTNIPQQDIVWQLTTLKLQAKATPGEERKSEPWTGEKANEGQGENGMEEY</sequence>
<accession>A0AC60R0Y5</accession>
<gene>
    <name evidence="1" type="ORF">HPB47_013555</name>
</gene>
<evidence type="ECO:0000313" key="1">
    <source>
        <dbReference type="EMBL" id="KAG0444645.1"/>
    </source>
</evidence>
<comment type="caution">
    <text evidence="1">The sequence shown here is derived from an EMBL/GenBank/DDBJ whole genome shotgun (WGS) entry which is preliminary data.</text>
</comment>
<dbReference type="EMBL" id="JABSTQ010001699">
    <property type="protein sequence ID" value="KAG0444645.1"/>
    <property type="molecule type" value="Genomic_DNA"/>
</dbReference>
<proteinExistence type="predicted"/>
<name>A0AC60R0Y5_IXOPE</name>
<keyword evidence="2" id="KW-1185">Reference proteome</keyword>